<dbReference type="EMBL" id="CP132508">
    <property type="protein sequence ID" value="WPD19520.1"/>
    <property type="molecule type" value="Genomic_DNA"/>
</dbReference>
<accession>A0ABZ0QSV5</accession>
<feature type="compositionally biased region" description="Low complexity" evidence="1">
    <location>
        <begin position="590"/>
        <end position="604"/>
    </location>
</feature>
<dbReference type="PANTHER" id="PTHR10151">
    <property type="entry name" value="ECTONUCLEOTIDE PYROPHOSPHATASE/PHOSPHODIESTERASE"/>
    <property type="match status" value="1"/>
</dbReference>
<evidence type="ECO:0000313" key="3">
    <source>
        <dbReference type="EMBL" id="WPD19520.1"/>
    </source>
</evidence>
<keyword evidence="4" id="KW-1185">Reference proteome</keyword>
<feature type="transmembrane region" description="Helical" evidence="2">
    <location>
        <begin position="24"/>
        <end position="43"/>
    </location>
</feature>
<keyword evidence="2" id="KW-1133">Transmembrane helix</keyword>
<feature type="transmembrane region" description="Helical" evidence="2">
    <location>
        <begin position="55"/>
        <end position="72"/>
    </location>
</feature>
<dbReference type="RefSeq" id="WP_318751031.1">
    <property type="nucleotide sequence ID" value="NZ_CP132508.1"/>
</dbReference>
<gene>
    <name evidence="3" type="ORF">Q5761_02285</name>
</gene>
<feature type="transmembrane region" description="Helical" evidence="2">
    <location>
        <begin position="220"/>
        <end position="238"/>
    </location>
</feature>
<proteinExistence type="predicted"/>
<feature type="transmembrane region" description="Helical" evidence="2">
    <location>
        <begin position="78"/>
        <end position="98"/>
    </location>
</feature>
<dbReference type="InterPro" id="IPR002591">
    <property type="entry name" value="Phosphodiest/P_Trfase"/>
</dbReference>
<reference evidence="3 4" key="1">
    <citation type="submission" date="2023-08" db="EMBL/GenBank/DDBJ databases">
        <title>Genome sequence of Thermaerobacter compostii strain Ins1, a spore-forming filamentous bacterium isolated from a deep geothermal reservoir.</title>
        <authorList>
            <person name="Bregnard D."/>
            <person name="Gonzalez D."/>
            <person name="Junier P."/>
        </authorList>
    </citation>
    <scope>NUCLEOTIDE SEQUENCE [LARGE SCALE GENOMIC DNA]</scope>
    <source>
        <strain evidence="3 4">Ins1</strain>
    </source>
</reference>
<evidence type="ECO:0000313" key="4">
    <source>
        <dbReference type="Proteomes" id="UP001304683"/>
    </source>
</evidence>
<keyword evidence="2" id="KW-0812">Transmembrane</keyword>
<dbReference type="SUPFAM" id="SSF53649">
    <property type="entry name" value="Alkaline phosphatase-like"/>
    <property type="match status" value="1"/>
</dbReference>
<dbReference type="Pfam" id="PF01663">
    <property type="entry name" value="Phosphodiest"/>
    <property type="match status" value="2"/>
</dbReference>
<dbReference type="PANTHER" id="PTHR10151:SF120">
    <property type="entry name" value="BIS(5'-ADENOSYL)-TRIPHOSPHATASE"/>
    <property type="match status" value="1"/>
</dbReference>
<feature type="transmembrane region" description="Helical" evidence="2">
    <location>
        <begin position="105"/>
        <end position="123"/>
    </location>
</feature>
<protein>
    <submittedName>
        <fullName evidence="3">Alkaline phosphatase family protein</fullName>
    </submittedName>
</protein>
<evidence type="ECO:0000256" key="2">
    <source>
        <dbReference type="SAM" id="Phobius"/>
    </source>
</evidence>
<dbReference type="Proteomes" id="UP001304683">
    <property type="component" value="Chromosome"/>
</dbReference>
<evidence type="ECO:0000256" key="1">
    <source>
        <dbReference type="SAM" id="MobiDB-lite"/>
    </source>
</evidence>
<sequence>MKAASAFEVLAARAWNLLNEGKSFYPLFNLGLFAVLVAVDPAWRQGALMGGGAGLGRALLASLPLLLAYVRWDFPLHLRWFLWPPLLAFGVLFGWPSLEAVGLSTGLYFFFTVIVWGTVYYHLRTGTTLWNFLRFWKLVLKNADSTSGNAQEQLPKSFLTLAVWHHLLAGAASPMAPTGGAFGAVAGAGSAAAAAGGAVPAAAGAGAGAGLVAEVGGGPAVLPVFLFTVAVAVYAAVVHRVGFNWRPAEYPEYAEAPAPLPRPSRRVVVIVIDGCRKDKLEQAETPFLDWLAARGTRFDRMETVYPARTVVCFSSMFTGTYPREHGITSNLVLRLGVRVESVFDVLARHGRKGVLLGIAHLIDAFGHHVRAITSVQHGDEVDGNIMAAAREILQRDDPDLLVVQLIATDQTGHARGVHYPEYLERIREADAHIEAFFAWMHRHGYTRDATFLICADHGQGDGIGGHGHLGEGERWVPFFLVGRNIARGRRVEGPHSIVSVAATLMHLLGLPLPQRARGPVLEEAIDAASPDLVADLDAYFAARSPVTAEGSRLARTGGAAGPAAEAATAPANAVGDAPSGRPTAVAQGRAAAPTVPTSPAPSAVGGRSRGLRRQEGGAGR</sequence>
<dbReference type="Gene3D" id="3.40.720.10">
    <property type="entry name" value="Alkaline Phosphatase, subunit A"/>
    <property type="match status" value="2"/>
</dbReference>
<organism evidence="3 4">
    <name type="scientific">Thermaerobacter composti</name>
    <dbReference type="NCBI Taxonomy" id="554949"/>
    <lineage>
        <taxon>Bacteria</taxon>
        <taxon>Bacillati</taxon>
        <taxon>Bacillota</taxon>
        <taxon>Clostridia</taxon>
        <taxon>Eubacteriales</taxon>
        <taxon>Clostridiales Family XVII. Incertae Sedis</taxon>
        <taxon>Thermaerobacter</taxon>
    </lineage>
</organism>
<dbReference type="InterPro" id="IPR017850">
    <property type="entry name" value="Alkaline_phosphatase_core_sf"/>
</dbReference>
<feature type="region of interest" description="Disordered" evidence="1">
    <location>
        <begin position="567"/>
        <end position="620"/>
    </location>
</feature>
<name>A0ABZ0QSV5_9FIRM</name>
<keyword evidence="2" id="KW-0472">Membrane</keyword>